<sequence>MIRSVATALLSLALIASTSFAQDGPLRRAGRALDATGKNIRSRVETDVARAQSAVQEREMLNRVVRRIEWDKQFVGSALRVESRPGGAIVLRGSVTDEVVRLRAVDLAQNTLGVTSVTDELAVAKGARVIQASPIPSVIETSPSVTTEVKVTPGGAGPIIIESTPSVPAEPKLIEKP</sequence>
<dbReference type="RefSeq" id="WP_406696633.1">
    <property type="nucleotide sequence ID" value="NZ_CP155447.1"/>
</dbReference>
<dbReference type="AlphaFoldDB" id="A0AAU7CF75"/>
<dbReference type="PROSITE" id="PS50914">
    <property type="entry name" value="BON"/>
    <property type="match status" value="1"/>
</dbReference>
<feature type="domain" description="BON" evidence="2">
    <location>
        <begin position="56"/>
        <end position="125"/>
    </location>
</feature>
<keyword evidence="1" id="KW-0732">Signal</keyword>
<evidence type="ECO:0000259" key="2">
    <source>
        <dbReference type="PROSITE" id="PS50914"/>
    </source>
</evidence>
<protein>
    <submittedName>
        <fullName evidence="3">BON domain-containing protein</fullName>
    </submittedName>
</protein>
<name>A0AAU7CF75_9BACT</name>
<dbReference type="Gene3D" id="3.40.1520.20">
    <property type="match status" value="1"/>
</dbReference>
<organism evidence="3">
    <name type="scientific">Singulisphaera sp. Ch08</name>
    <dbReference type="NCBI Taxonomy" id="3120278"/>
    <lineage>
        <taxon>Bacteria</taxon>
        <taxon>Pseudomonadati</taxon>
        <taxon>Planctomycetota</taxon>
        <taxon>Planctomycetia</taxon>
        <taxon>Isosphaerales</taxon>
        <taxon>Isosphaeraceae</taxon>
        <taxon>Singulisphaera</taxon>
    </lineage>
</organism>
<dbReference type="Pfam" id="PF04972">
    <property type="entry name" value="BON"/>
    <property type="match status" value="1"/>
</dbReference>
<proteinExistence type="predicted"/>
<evidence type="ECO:0000256" key="1">
    <source>
        <dbReference type="SAM" id="SignalP"/>
    </source>
</evidence>
<evidence type="ECO:0000313" key="3">
    <source>
        <dbReference type="EMBL" id="XBH03891.1"/>
    </source>
</evidence>
<dbReference type="EMBL" id="CP155447">
    <property type="protein sequence ID" value="XBH03891.1"/>
    <property type="molecule type" value="Genomic_DNA"/>
</dbReference>
<feature type="chain" id="PRO_5043817637" evidence="1">
    <location>
        <begin position="22"/>
        <end position="177"/>
    </location>
</feature>
<accession>A0AAU7CF75</accession>
<gene>
    <name evidence="3" type="ORF">V5E97_37175</name>
</gene>
<dbReference type="InterPro" id="IPR007055">
    <property type="entry name" value="BON_dom"/>
</dbReference>
<reference evidence="3" key="1">
    <citation type="submission" date="2024-05" db="EMBL/GenBank/DDBJ databases">
        <title>Planctomycetes of the genus Singulisphaera possess chitinolytic capabilities.</title>
        <authorList>
            <person name="Ivanova A."/>
        </authorList>
    </citation>
    <scope>NUCLEOTIDE SEQUENCE</scope>
    <source>
        <strain evidence="3">Ch08T</strain>
    </source>
</reference>
<feature type="signal peptide" evidence="1">
    <location>
        <begin position="1"/>
        <end position="21"/>
    </location>
</feature>